<dbReference type="InterPro" id="IPR000914">
    <property type="entry name" value="SBP_5_dom"/>
</dbReference>
<dbReference type="EMBL" id="CP015584">
    <property type="protein sequence ID" value="APT60028.1"/>
    <property type="molecule type" value="Genomic_DNA"/>
</dbReference>
<evidence type="ECO:0000313" key="5">
    <source>
        <dbReference type="EMBL" id="APT60028.1"/>
    </source>
</evidence>
<dbReference type="GO" id="GO:1904680">
    <property type="term" value="F:peptide transmembrane transporter activity"/>
    <property type="evidence" value="ECO:0007669"/>
    <property type="project" value="TreeGrafter"/>
</dbReference>
<dbReference type="CDD" id="cd08502">
    <property type="entry name" value="PBP2_NikA_DppA_OppA_like_16"/>
    <property type="match status" value="1"/>
</dbReference>
<keyword evidence="3" id="KW-0732">Signal</keyword>
<dbReference type="SUPFAM" id="SSF53850">
    <property type="entry name" value="Periplasmic binding protein-like II"/>
    <property type="match status" value="1"/>
</dbReference>
<evidence type="ECO:0000259" key="4">
    <source>
        <dbReference type="Pfam" id="PF00496"/>
    </source>
</evidence>
<evidence type="ECO:0000256" key="2">
    <source>
        <dbReference type="ARBA" id="ARBA00005695"/>
    </source>
</evidence>
<sequence length="532" mass="58775">MHRRSLLLAAAATPLSAPLLSRRASAHAGSRVLRFVPQGDLANLDPIWGTSYQVRNAALLIWDTLYGVDSNLVPRRQMIESEEVSEDGLTWNFRLRPGLVFHDGQPVLARDAVASLRRWAARDVTGQRIVQNQEALVALDDRNFRWTLRRPFPKMLYALAKSNTPCTFVMPERIALTDPFKIIDQYVGSGPMRLVKEEWQPGARIVFERFDGYRPREEPASWMAGGKRMLFDRIEWLIMPDGSAAAGALQTGEVDWLETPVPDLVPVLERAAGISTGIANDLGVVSGIRLNHLQPPFDDVRVRRAILTAVQQDDYLSAIVGNDPAMRRSMNGFFTPGTPLYTEAGGEMLRAGGNLGKAKVMLAQSGYDGRKIAMLIAQDSFVAKVSGDVAVDMFRRLGLNVDPIALDFGTVQARRINKRTPPEQGGWHSFQVSHAGTDCINPAAYLGLRADGEKAWFGWPDSPGVERGIADWFASTSLEEEKAIAERINRAALEDVVFVPTGFFLAKQAWRSSVRGVVTAPIPVFWETSKAA</sequence>
<comment type="subcellular location">
    <subcellularLocation>
        <location evidence="1">Periplasm</location>
    </subcellularLocation>
</comment>
<dbReference type="Gene3D" id="3.10.105.10">
    <property type="entry name" value="Dipeptide-binding Protein, Domain 3"/>
    <property type="match status" value="1"/>
</dbReference>
<proteinExistence type="inferred from homology"/>
<dbReference type="AlphaFoldDB" id="A0A1L7AMP8"/>
<accession>A0A1L7AMP8</accession>
<name>A0A1L7AMP8_9PROT</name>
<dbReference type="Proteomes" id="UP000185494">
    <property type="component" value="Chromosome 2"/>
</dbReference>
<dbReference type="KEGG" id="rgi:RGI145_22340"/>
<gene>
    <name evidence="5" type="ORF">RGI145_22340</name>
</gene>
<reference evidence="5 6" key="1">
    <citation type="submission" date="2016-05" db="EMBL/GenBank/DDBJ databases">
        <title>Complete Genome and Methylome Analysis of Psychrotrophic Bacterial Isolates from Antarctic Lake Untersee.</title>
        <authorList>
            <person name="Fomenkov A."/>
            <person name="Akimov V.N."/>
            <person name="Vasilyeva L.V."/>
            <person name="Andersen D."/>
            <person name="Vincze T."/>
            <person name="Roberts R.J."/>
        </authorList>
    </citation>
    <scope>NUCLEOTIDE SEQUENCE [LARGE SCALE GENOMIC DNA]</scope>
    <source>
        <strain evidence="5 6">U14-5</strain>
    </source>
</reference>
<dbReference type="GO" id="GO:0015833">
    <property type="term" value="P:peptide transport"/>
    <property type="evidence" value="ECO:0007669"/>
    <property type="project" value="TreeGrafter"/>
</dbReference>
<dbReference type="InterPro" id="IPR039424">
    <property type="entry name" value="SBP_5"/>
</dbReference>
<dbReference type="PANTHER" id="PTHR30290:SF38">
    <property type="entry name" value="D,D-DIPEPTIDE-BINDING PERIPLASMIC PROTEIN DDPA-RELATED"/>
    <property type="match status" value="1"/>
</dbReference>
<dbReference type="Gene3D" id="3.40.190.10">
    <property type="entry name" value="Periplasmic binding protein-like II"/>
    <property type="match status" value="1"/>
</dbReference>
<dbReference type="PANTHER" id="PTHR30290">
    <property type="entry name" value="PERIPLASMIC BINDING COMPONENT OF ABC TRANSPORTER"/>
    <property type="match status" value="1"/>
</dbReference>
<organism evidence="5 6">
    <name type="scientific">Roseomonas gilardii</name>
    <dbReference type="NCBI Taxonomy" id="257708"/>
    <lineage>
        <taxon>Bacteria</taxon>
        <taxon>Pseudomonadati</taxon>
        <taxon>Pseudomonadota</taxon>
        <taxon>Alphaproteobacteria</taxon>
        <taxon>Acetobacterales</taxon>
        <taxon>Roseomonadaceae</taxon>
        <taxon>Roseomonas</taxon>
    </lineage>
</organism>
<protein>
    <submittedName>
        <fullName evidence="5">ABC transporter substrate-binding protein</fullName>
    </submittedName>
</protein>
<dbReference type="STRING" id="257708.RGI145_22340"/>
<feature type="domain" description="Solute-binding protein family 5" evidence="4">
    <location>
        <begin position="77"/>
        <end position="427"/>
    </location>
</feature>
<evidence type="ECO:0000313" key="6">
    <source>
        <dbReference type="Proteomes" id="UP000185494"/>
    </source>
</evidence>
<dbReference type="Pfam" id="PF00496">
    <property type="entry name" value="SBP_bac_5"/>
    <property type="match status" value="1"/>
</dbReference>
<evidence type="ECO:0000256" key="3">
    <source>
        <dbReference type="ARBA" id="ARBA00022729"/>
    </source>
</evidence>
<comment type="similarity">
    <text evidence="2">Belongs to the bacterial solute-binding protein 5 family.</text>
</comment>
<dbReference type="RefSeq" id="WP_075800739.1">
    <property type="nucleotide sequence ID" value="NZ_CP015584.1"/>
</dbReference>
<evidence type="ECO:0000256" key="1">
    <source>
        <dbReference type="ARBA" id="ARBA00004418"/>
    </source>
</evidence>